<dbReference type="Proteomes" id="UP000280066">
    <property type="component" value="Unassembled WGS sequence"/>
</dbReference>
<dbReference type="InterPro" id="IPR036866">
    <property type="entry name" value="RibonucZ/Hydroxyglut_hydro"/>
</dbReference>
<evidence type="ECO:0000313" key="1">
    <source>
        <dbReference type="EMBL" id="RSK24563.1"/>
    </source>
</evidence>
<evidence type="ECO:0000313" key="2">
    <source>
        <dbReference type="Proteomes" id="UP000280066"/>
    </source>
</evidence>
<keyword evidence="2" id="KW-1185">Reference proteome</keyword>
<reference evidence="1 2" key="1">
    <citation type="submission" date="2018-12" db="EMBL/GenBank/DDBJ databases">
        <authorList>
            <person name="Feng G."/>
            <person name="Zhu H."/>
        </authorList>
    </citation>
    <scope>NUCLEOTIDE SEQUENCE [LARGE SCALE GENOMIC DNA]</scope>
    <source>
        <strain evidence="1 2">9PBR-2</strain>
    </source>
</reference>
<dbReference type="Gene3D" id="3.60.15.10">
    <property type="entry name" value="Ribonuclease Z/Hydroxyacylglutathione hydrolase-like"/>
    <property type="match status" value="1"/>
</dbReference>
<name>A0A3R9MLC4_9BACT</name>
<gene>
    <name evidence="1" type="ORF">EI290_19645</name>
</gene>
<comment type="caution">
    <text evidence="1">The sequence shown here is derived from an EMBL/GenBank/DDBJ whole genome shotgun (WGS) entry which is preliminary data.</text>
</comment>
<proteinExistence type="predicted"/>
<dbReference type="AlphaFoldDB" id="A0A3R9MLC4"/>
<accession>A0A3R9MLC4</accession>
<dbReference type="SUPFAM" id="SSF56281">
    <property type="entry name" value="Metallo-hydrolase/oxidoreductase"/>
    <property type="match status" value="1"/>
</dbReference>
<protein>
    <submittedName>
        <fullName evidence="1">Cobyric acid synthase CobQ</fullName>
    </submittedName>
</protein>
<dbReference type="RefSeq" id="WP_052381925.1">
    <property type="nucleotide sequence ID" value="NZ_RWIS01000016.1"/>
</dbReference>
<dbReference type="EMBL" id="RWIS01000016">
    <property type="protein sequence ID" value="RSK24563.1"/>
    <property type="molecule type" value="Genomic_DNA"/>
</dbReference>
<organism evidence="1 2">
    <name type="scientific">Hymenobacter metallilatus</name>
    <dbReference type="NCBI Taxonomy" id="2493666"/>
    <lineage>
        <taxon>Bacteria</taxon>
        <taxon>Pseudomonadati</taxon>
        <taxon>Bacteroidota</taxon>
        <taxon>Cytophagia</taxon>
        <taxon>Cytophagales</taxon>
        <taxon>Hymenobacteraceae</taxon>
        <taxon>Hymenobacter</taxon>
    </lineage>
</organism>
<dbReference type="OrthoDB" id="418728at2"/>
<sequence>MANATIKYYPVGNGDCSLVTLVDGTTMLVDCNIRESASGDTDDTKFDVKQDLLASLKRNTANNPFVDVFVLTHGDQDHCRGFAKNFFQGDPATYSADDREAGRILIDEIWFSPMVEEVSTNPDEDVFEAEAMRRVKLHRDKAANRDEPGNRVVIIGYDGRGSFKDLNHLRQTPGNIVTRFNQKEQTLFSVFLHAPFKEQLYDEEKDKNFASIVFQARFKQRATDTDFACLALFGGDSDHWAWCVILDKTTRHKNDVTHKALDWDLFLAPHHCSWSYFNDRPQADNPTPKAEPLAVLDYARTGARVIASSKEVLDDSSNPPHYEAKLEYIKKVGKANFLNTDTHKKKGNTPQPIVFEVTSQGPVPAKLVESTATVAGTGALGALHKPSGYGAEAI</sequence>